<reference evidence="1 2" key="1">
    <citation type="submission" date="2023-05" db="EMBL/GenBank/DDBJ databases">
        <title>Actinoplanes sp. NEAU-A12 genome sequencing.</title>
        <authorList>
            <person name="Wang Z.-S."/>
        </authorList>
    </citation>
    <scope>NUCLEOTIDE SEQUENCE [LARGE SCALE GENOMIC DNA]</scope>
    <source>
        <strain evidence="1 2">NEAU-A12</strain>
    </source>
</reference>
<evidence type="ECO:0000313" key="1">
    <source>
        <dbReference type="EMBL" id="MDI6098348.1"/>
    </source>
</evidence>
<sequence>MAGRMRSATAPVSCRNGRSQSFYEPRANDGFALGTPDVIYQTTGVELNMTHTRNLWEDTRTFFPLFQALIRERDVQTVCVVDASDGTFVLPPARNGIRVVAIEPDKSAVNGGPITLPGPIKGTLPGLRKRVADKGLSHLVEIGCAGPAEACWARNT</sequence>
<name>A0ABT6WF49_9ACTN</name>
<protein>
    <submittedName>
        <fullName evidence="1">Uncharacterized protein</fullName>
    </submittedName>
</protein>
<dbReference type="Proteomes" id="UP001241758">
    <property type="component" value="Unassembled WGS sequence"/>
</dbReference>
<dbReference type="RefSeq" id="WP_282757966.1">
    <property type="nucleotide sequence ID" value="NZ_JASCTH010000004.1"/>
</dbReference>
<proteinExistence type="predicted"/>
<dbReference type="EMBL" id="JASCTH010000004">
    <property type="protein sequence ID" value="MDI6098348.1"/>
    <property type="molecule type" value="Genomic_DNA"/>
</dbReference>
<gene>
    <name evidence="1" type="ORF">QLQ12_07000</name>
</gene>
<evidence type="ECO:0000313" key="2">
    <source>
        <dbReference type="Proteomes" id="UP001241758"/>
    </source>
</evidence>
<keyword evidence="2" id="KW-1185">Reference proteome</keyword>
<comment type="caution">
    <text evidence="1">The sequence shown here is derived from an EMBL/GenBank/DDBJ whole genome shotgun (WGS) entry which is preliminary data.</text>
</comment>
<organism evidence="1 2">
    <name type="scientific">Actinoplanes sandaracinus</name>
    <dbReference type="NCBI Taxonomy" id="3045177"/>
    <lineage>
        <taxon>Bacteria</taxon>
        <taxon>Bacillati</taxon>
        <taxon>Actinomycetota</taxon>
        <taxon>Actinomycetes</taxon>
        <taxon>Micromonosporales</taxon>
        <taxon>Micromonosporaceae</taxon>
        <taxon>Actinoplanes</taxon>
    </lineage>
</organism>
<accession>A0ABT6WF49</accession>